<dbReference type="PANTHER" id="PTHR47786:SF2">
    <property type="entry name" value="GLYCOSYL HYDROLASE FAMILY 13 CATALYTIC DOMAIN-CONTAINING PROTEIN"/>
    <property type="match status" value="1"/>
</dbReference>
<accession>A0ABT4UJK6</accession>
<gene>
    <name evidence="4" type="ORF">O3P16_06080</name>
</gene>
<dbReference type="SMART" id="SM00642">
    <property type="entry name" value="Aamy"/>
    <property type="match status" value="1"/>
</dbReference>
<dbReference type="RefSeq" id="WP_407030696.1">
    <property type="nucleotide sequence ID" value="NZ_JAQGEF010000005.1"/>
</dbReference>
<evidence type="ECO:0000313" key="4">
    <source>
        <dbReference type="EMBL" id="MDA3614368.1"/>
    </source>
</evidence>
<proteinExistence type="inferred from homology"/>
<dbReference type="PANTHER" id="PTHR47786">
    <property type="entry name" value="ALPHA-1,4-GLUCAN:MALTOSE-1-PHOSPHATE MALTOSYLTRANSFERASE"/>
    <property type="match status" value="1"/>
</dbReference>
<sequence>MKTLYGMALATALLAVGCKSSTSNNNTTGKAEDAKTATIVDGIPDFMLQGNIYEVNVRQYTPEGTFNAFAKHLPRLKEMGVQTLWFMPINPISVKDRKGVLGSYYAVQDYKGINPEFGNLDDWKSLVNKAHEMGFKVMIDWVANHTGADNKWLETNKDFFVLDSVTKEPVFAFDWSDTRDLNYDNPTLVDSMISAMKFWVTETNIDGFRCDVAGEVPDAFWNKAIKALKEVKPDIVMLAEGDKPSLINAGFQISYPWNMYHVTKEIASGKKDASYMDTALQQVYKNMPKDAYQLWFTSNHDENSWNKADYETMPGKIHAPFAVLTQTLPLGIPLIYSGQEEPYLDSISFFYKNTINFKEYNRAPFYKVLLELRKTNPALAANVPAETIQLGNPKQVYAFVRKKDDHEVLVITNLSNKTAAVNFKGSKISGEWTNVFSKMNEKLTDSTINLESYGFRVYSK</sequence>
<dbReference type="SUPFAM" id="SSF51011">
    <property type="entry name" value="Glycosyl hydrolase domain"/>
    <property type="match status" value="1"/>
</dbReference>
<dbReference type="InterPro" id="IPR006047">
    <property type="entry name" value="GH13_cat_dom"/>
</dbReference>
<reference evidence="4 5" key="1">
    <citation type="submission" date="2022-12" db="EMBL/GenBank/DDBJ databases">
        <title>Chitinophagaceae gen. sp. nov., a new member of the family Chitinophagaceae, isolated from soil in a chemical factory.</title>
        <authorList>
            <person name="Ke Z."/>
        </authorList>
    </citation>
    <scope>NUCLEOTIDE SEQUENCE [LARGE SCALE GENOMIC DNA]</scope>
    <source>
        <strain evidence="4 5">LY-5</strain>
    </source>
</reference>
<keyword evidence="2" id="KW-0326">Glycosidase</keyword>
<feature type="domain" description="Glycosyl hydrolase family 13 catalytic" evidence="3">
    <location>
        <begin position="41"/>
        <end position="373"/>
    </location>
</feature>
<evidence type="ECO:0000313" key="5">
    <source>
        <dbReference type="Proteomes" id="UP001210231"/>
    </source>
</evidence>
<evidence type="ECO:0000256" key="1">
    <source>
        <dbReference type="ARBA" id="ARBA00008061"/>
    </source>
</evidence>
<evidence type="ECO:0000259" key="3">
    <source>
        <dbReference type="SMART" id="SM00642"/>
    </source>
</evidence>
<dbReference type="SUPFAM" id="SSF51445">
    <property type="entry name" value="(Trans)glycosidases"/>
    <property type="match status" value="1"/>
</dbReference>
<keyword evidence="4" id="KW-0378">Hydrolase</keyword>
<dbReference type="Gene3D" id="3.20.20.80">
    <property type="entry name" value="Glycosidases"/>
    <property type="match status" value="1"/>
</dbReference>
<dbReference type="Pfam" id="PF00128">
    <property type="entry name" value="Alpha-amylase"/>
    <property type="match status" value="2"/>
</dbReference>
<evidence type="ECO:0000256" key="2">
    <source>
        <dbReference type="ARBA" id="ARBA00023295"/>
    </source>
</evidence>
<keyword evidence="5" id="KW-1185">Reference proteome</keyword>
<dbReference type="InterPro" id="IPR017853">
    <property type="entry name" value="GH"/>
</dbReference>
<dbReference type="EMBL" id="JAQGEF010000005">
    <property type="protein sequence ID" value="MDA3614368.1"/>
    <property type="molecule type" value="Genomic_DNA"/>
</dbReference>
<comment type="caution">
    <text evidence="4">The sequence shown here is derived from an EMBL/GenBank/DDBJ whole genome shotgun (WGS) entry which is preliminary data.</text>
</comment>
<dbReference type="InterPro" id="IPR013780">
    <property type="entry name" value="Glyco_hydro_b"/>
</dbReference>
<comment type="similarity">
    <text evidence="1">Belongs to the glycosyl hydrolase 13 family.</text>
</comment>
<dbReference type="Proteomes" id="UP001210231">
    <property type="component" value="Unassembled WGS sequence"/>
</dbReference>
<dbReference type="InterPro" id="IPR056300">
    <property type="entry name" value="SusG-like_C"/>
</dbReference>
<name>A0ABT4UJK6_9BACT</name>
<dbReference type="PROSITE" id="PS51257">
    <property type="entry name" value="PROKAR_LIPOPROTEIN"/>
    <property type="match status" value="1"/>
</dbReference>
<protein>
    <submittedName>
        <fullName evidence="4">Alpha-amylase family glycosyl hydrolase</fullName>
    </submittedName>
</protein>
<dbReference type="GO" id="GO:0016787">
    <property type="term" value="F:hydrolase activity"/>
    <property type="evidence" value="ECO:0007669"/>
    <property type="project" value="UniProtKB-KW"/>
</dbReference>
<dbReference type="Pfam" id="PF23915">
    <property type="entry name" value="SusG_C"/>
    <property type="match status" value="1"/>
</dbReference>
<dbReference type="Gene3D" id="2.60.40.1180">
    <property type="entry name" value="Golgi alpha-mannosidase II"/>
    <property type="match status" value="1"/>
</dbReference>
<dbReference type="CDD" id="cd11313">
    <property type="entry name" value="AmyAc_arch_bac_AmyA"/>
    <property type="match status" value="1"/>
</dbReference>
<organism evidence="4 5">
    <name type="scientific">Polluticaenibacter yanchengensis</name>
    <dbReference type="NCBI Taxonomy" id="3014562"/>
    <lineage>
        <taxon>Bacteria</taxon>
        <taxon>Pseudomonadati</taxon>
        <taxon>Bacteroidota</taxon>
        <taxon>Chitinophagia</taxon>
        <taxon>Chitinophagales</taxon>
        <taxon>Chitinophagaceae</taxon>
        <taxon>Polluticaenibacter</taxon>
    </lineage>
</organism>